<accession>A0A918V6F0</accession>
<organism evidence="4 5">
    <name type="scientific">Algibacter mikhailovii</name>
    <dbReference type="NCBI Taxonomy" id="425498"/>
    <lineage>
        <taxon>Bacteria</taxon>
        <taxon>Pseudomonadati</taxon>
        <taxon>Bacteroidota</taxon>
        <taxon>Flavobacteriia</taxon>
        <taxon>Flavobacteriales</taxon>
        <taxon>Flavobacteriaceae</taxon>
        <taxon>Algibacter</taxon>
    </lineage>
</organism>
<feature type="signal peptide" evidence="2">
    <location>
        <begin position="1"/>
        <end position="22"/>
    </location>
</feature>
<feature type="compositionally biased region" description="Polar residues" evidence="1">
    <location>
        <begin position="153"/>
        <end position="162"/>
    </location>
</feature>
<reference evidence="4" key="2">
    <citation type="submission" date="2020-09" db="EMBL/GenBank/DDBJ databases">
        <authorList>
            <person name="Sun Q."/>
            <person name="Kim S."/>
        </authorList>
    </citation>
    <scope>NUCLEOTIDE SEQUENCE</scope>
    <source>
        <strain evidence="4">KCTC 12710</strain>
    </source>
</reference>
<keyword evidence="2" id="KW-0732">Signal</keyword>
<proteinExistence type="predicted"/>
<dbReference type="Proteomes" id="UP000636004">
    <property type="component" value="Unassembled WGS sequence"/>
</dbReference>
<evidence type="ECO:0000313" key="5">
    <source>
        <dbReference type="Proteomes" id="UP000636004"/>
    </source>
</evidence>
<protein>
    <submittedName>
        <fullName evidence="4">Tail Collar domain-containing protein</fullName>
    </submittedName>
</protein>
<comment type="caution">
    <text evidence="4">The sequence shown here is derived from an EMBL/GenBank/DDBJ whole genome shotgun (WGS) entry which is preliminary data.</text>
</comment>
<feature type="domain" description="Phage tail collar" evidence="3">
    <location>
        <begin position="29"/>
        <end position="85"/>
    </location>
</feature>
<dbReference type="EMBL" id="BMWZ01000002">
    <property type="protein sequence ID" value="GGZ74288.1"/>
    <property type="molecule type" value="Genomic_DNA"/>
</dbReference>
<feature type="chain" id="PRO_5036987592" evidence="2">
    <location>
        <begin position="23"/>
        <end position="197"/>
    </location>
</feature>
<evidence type="ECO:0000259" key="3">
    <source>
        <dbReference type="Pfam" id="PF07484"/>
    </source>
</evidence>
<dbReference type="InterPro" id="IPR011083">
    <property type="entry name" value="Phage_tail_collar_dom"/>
</dbReference>
<keyword evidence="5" id="KW-1185">Reference proteome</keyword>
<feature type="region of interest" description="Disordered" evidence="1">
    <location>
        <begin position="126"/>
        <end position="173"/>
    </location>
</feature>
<dbReference type="Pfam" id="PF07484">
    <property type="entry name" value="Collar"/>
    <property type="match status" value="1"/>
</dbReference>
<evidence type="ECO:0000256" key="1">
    <source>
        <dbReference type="SAM" id="MobiDB-lite"/>
    </source>
</evidence>
<name>A0A918V6F0_9FLAO</name>
<dbReference type="InterPro" id="IPR037053">
    <property type="entry name" value="Phage_tail_collar_dom_sf"/>
</dbReference>
<evidence type="ECO:0000313" key="4">
    <source>
        <dbReference type="EMBL" id="GGZ74288.1"/>
    </source>
</evidence>
<dbReference type="RefSeq" id="WP_308427696.1">
    <property type="nucleotide sequence ID" value="NZ_BMWZ01000002.1"/>
</dbReference>
<dbReference type="Gene3D" id="3.90.1340.10">
    <property type="entry name" value="Phage tail collar domain"/>
    <property type="match status" value="1"/>
</dbReference>
<reference evidence="4" key="1">
    <citation type="journal article" date="2014" name="Int. J. Syst. Evol. Microbiol.">
        <title>Complete genome sequence of Corynebacterium casei LMG S-19264T (=DSM 44701T), isolated from a smear-ripened cheese.</title>
        <authorList>
            <consortium name="US DOE Joint Genome Institute (JGI-PGF)"/>
            <person name="Walter F."/>
            <person name="Albersmeier A."/>
            <person name="Kalinowski J."/>
            <person name="Ruckert C."/>
        </authorList>
    </citation>
    <scope>NUCLEOTIDE SEQUENCE</scope>
    <source>
        <strain evidence="4">KCTC 12710</strain>
    </source>
</reference>
<sequence length="197" mass="20655">MKKTITILGLLLCLGLANRSMAQQEGFIGEIKMFGGNFAPRGWAFCNGQLLPISQNQALFSILGTTYGGDGRTTFALPDLRGRVPVHSGNGPGLSTYRLGQKGGFETTTITVANMPVHSHPYAAPAVSEDGNTSDPTNAVPGGTKVLDKEYSTETPNTTMKSGGTGNTGGSQPMNIVQPYGTVNYIIALVGVFPSRS</sequence>
<evidence type="ECO:0000256" key="2">
    <source>
        <dbReference type="SAM" id="SignalP"/>
    </source>
</evidence>
<dbReference type="AlphaFoldDB" id="A0A918V6F0"/>
<dbReference type="SUPFAM" id="SSF88874">
    <property type="entry name" value="Receptor-binding domain of short tail fibre protein gp12"/>
    <property type="match status" value="1"/>
</dbReference>
<gene>
    <name evidence="4" type="ORF">GCM10007028_09500</name>
</gene>